<dbReference type="InterPro" id="IPR015424">
    <property type="entry name" value="PyrdxlP-dep_Trfase"/>
</dbReference>
<dbReference type="RefSeq" id="WP_345336331.1">
    <property type="nucleotide sequence ID" value="NZ_BAABJZ010000094.1"/>
</dbReference>
<keyword evidence="2" id="KW-0663">Pyridoxal phosphate</keyword>
<dbReference type="PROSITE" id="PS51318">
    <property type="entry name" value="TAT"/>
    <property type="match status" value="1"/>
</dbReference>
<evidence type="ECO:0000313" key="7">
    <source>
        <dbReference type="EMBL" id="GAA4895379.1"/>
    </source>
</evidence>
<keyword evidence="7" id="KW-0032">Aminotransferase</keyword>
<dbReference type="InterPro" id="IPR015421">
    <property type="entry name" value="PyrdxlP-dep_Trfase_major"/>
</dbReference>
<dbReference type="Gene3D" id="3.40.640.10">
    <property type="entry name" value="Type I PLP-dependent aspartate aminotransferase-like (Major domain)"/>
    <property type="match status" value="1"/>
</dbReference>
<evidence type="ECO:0000256" key="4">
    <source>
        <dbReference type="RuleBase" id="RU004504"/>
    </source>
</evidence>
<dbReference type="InterPro" id="IPR015422">
    <property type="entry name" value="PyrdxlP-dep_Trfase_small"/>
</dbReference>
<keyword evidence="5" id="KW-0732">Signal</keyword>
<dbReference type="GO" id="GO:0008483">
    <property type="term" value="F:transaminase activity"/>
    <property type="evidence" value="ECO:0007669"/>
    <property type="project" value="UniProtKB-KW"/>
</dbReference>
<dbReference type="InterPro" id="IPR006311">
    <property type="entry name" value="TAT_signal"/>
</dbReference>
<dbReference type="Gene3D" id="3.90.1150.10">
    <property type="entry name" value="Aspartate Aminotransferase, domain 1"/>
    <property type="match status" value="1"/>
</dbReference>
<feature type="domain" description="Aminotransferase class V" evidence="6">
    <location>
        <begin position="91"/>
        <end position="452"/>
    </location>
</feature>
<dbReference type="EMBL" id="BAABJZ010000094">
    <property type="protein sequence ID" value="GAA4895379.1"/>
    <property type="molecule type" value="Genomic_DNA"/>
</dbReference>
<evidence type="ECO:0000313" key="8">
    <source>
        <dbReference type="Proteomes" id="UP001499988"/>
    </source>
</evidence>
<sequence>MSKFSSEVDPVLARRRFLKASTGLAVAAALPGQALAFDGAYRSQPLGQGNDRNFWKQIKKEFVLNKRSTYMNIGTTGSMPERVLQQFEENNAIVARDPWAHEGRFGGWSKIGDMIEAVAPGFGADPHEIVLSRNTTDGLCSILGGMQFEPGDVVLTTHHEHMGMLSPLDVVRQRYDVEIVQVEIPVDTGDNSVTEADFVRVFEQAVAEYGSRVRLIIFSHITYLTGTMLPAKRICQEVAIPNRIPTFVDGAHTIGMLDLDFHDMDCDFYAGSGHKWQCGPGATGILYVRDEAKRFKEFWSDRHEPLLMVNSSRSESPTLPLNQRLQYIGNDHFPLKQALTDACLMWDEIGRDKIEARCCELGARCKDGLAATFSGAKIYSPNVEGLNNGLTTVNPFFDQTDLALLTEFRDRLREEYGYTIRTTSFRIRKDDPIQVHALRISTHLFHDEQDVDGLIAAMYALYLQMA</sequence>
<organism evidence="7 8">
    <name type="scientific">Ferrimonas pelagia</name>
    <dbReference type="NCBI Taxonomy" id="1177826"/>
    <lineage>
        <taxon>Bacteria</taxon>
        <taxon>Pseudomonadati</taxon>
        <taxon>Pseudomonadota</taxon>
        <taxon>Gammaproteobacteria</taxon>
        <taxon>Alteromonadales</taxon>
        <taxon>Ferrimonadaceae</taxon>
        <taxon>Ferrimonas</taxon>
    </lineage>
</organism>
<evidence type="ECO:0000256" key="3">
    <source>
        <dbReference type="RuleBase" id="RU004075"/>
    </source>
</evidence>
<dbReference type="Proteomes" id="UP001499988">
    <property type="component" value="Unassembled WGS sequence"/>
</dbReference>
<comment type="cofactor">
    <cofactor evidence="1 4">
        <name>pyridoxal 5'-phosphate</name>
        <dbReference type="ChEBI" id="CHEBI:597326"/>
    </cofactor>
</comment>
<dbReference type="InterPro" id="IPR000192">
    <property type="entry name" value="Aminotrans_V_dom"/>
</dbReference>
<gene>
    <name evidence="7" type="ORF">GCM10023333_30750</name>
</gene>
<keyword evidence="8" id="KW-1185">Reference proteome</keyword>
<dbReference type="PROSITE" id="PS00595">
    <property type="entry name" value="AA_TRANSFER_CLASS_5"/>
    <property type="match status" value="1"/>
</dbReference>
<dbReference type="PANTHER" id="PTHR43092:SF6">
    <property type="entry name" value="BLR1280 PROTEIN"/>
    <property type="match status" value="1"/>
</dbReference>
<dbReference type="PANTHER" id="PTHR43092">
    <property type="entry name" value="L-CYSTEINE DESULFHYDRASE"/>
    <property type="match status" value="1"/>
</dbReference>
<evidence type="ECO:0000256" key="1">
    <source>
        <dbReference type="ARBA" id="ARBA00001933"/>
    </source>
</evidence>
<keyword evidence="7" id="KW-0808">Transferase</keyword>
<dbReference type="SUPFAM" id="SSF53383">
    <property type="entry name" value="PLP-dependent transferases"/>
    <property type="match status" value="1"/>
</dbReference>
<protein>
    <submittedName>
        <fullName evidence="7">Aminotransferase class V-fold PLP-dependent enzyme</fullName>
    </submittedName>
</protein>
<comment type="similarity">
    <text evidence="3">Belongs to the class-V pyridoxal-phosphate-dependent aminotransferase family.</text>
</comment>
<feature type="chain" id="PRO_5046102330" evidence="5">
    <location>
        <begin position="37"/>
        <end position="466"/>
    </location>
</feature>
<dbReference type="Pfam" id="PF00266">
    <property type="entry name" value="Aminotran_5"/>
    <property type="match status" value="1"/>
</dbReference>
<evidence type="ECO:0000256" key="5">
    <source>
        <dbReference type="SAM" id="SignalP"/>
    </source>
</evidence>
<comment type="caution">
    <text evidence="7">The sequence shown here is derived from an EMBL/GenBank/DDBJ whole genome shotgun (WGS) entry which is preliminary data.</text>
</comment>
<proteinExistence type="inferred from homology"/>
<dbReference type="InterPro" id="IPR020578">
    <property type="entry name" value="Aminotrans_V_PyrdxlP_BS"/>
</dbReference>
<name>A0ABP9F6E0_9GAMM</name>
<evidence type="ECO:0000256" key="2">
    <source>
        <dbReference type="ARBA" id="ARBA00022898"/>
    </source>
</evidence>
<accession>A0ABP9F6E0</accession>
<reference evidence="8" key="1">
    <citation type="journal article" date="2019" name="Int. J. Syst. Evol. Microbiol.">
        <title>The Global Catalogue of Microorganisms (GCM) 10K type strain sequencing project: providing services to taxonomists for standard genome sequencing and annotation.</title>
        <authorList>
            <consortium name="The Broad Institute Genomics Platform"/>
            <consortium name="The Broad Institute Genome Sequencing Center for Infectious Disease"/>
            <person name="Wu L."/>
            <person name="Ma J."/>
        </authorList>
    </citation>
    <scope>NUCLEOTIDE SEQUENCE [LARGE SCALE GENOMIC DNA]</scope>
    <source>
        <strain evidence="8">JCM 18401</strain>
    </source>
</reference>
<feature type="signal peptide" evidence="5">
    <location>
        <begin position="1"/>
        <end position="36"/>
    </location>
</feature>
<evidence type="ECO:0000259" key="6">
    <source>
        <dbReference type="Pfam" id="PF00266"/>
    </source>
</evidence>